<dbReference type="EMBL" id="JAYMYR010000011">
    <property type="protein sequence ID" value="KAK7331966.1"/>
    <property type="molecule type" value="Genomic_DNA"/>
</dbReference>
<feature type="transmembrane region" description="Helical" evidence="2">
    <location>
        <begin position="396"/>
        <end position="416"/>
    </location>
</feature>
<gene>
    <name evidence="4" type="ORF">VNO80_28712</name>
</gene>
<evidence type="ECO:0000313" key="4">
    <source>
        <dbReference type="EMBL" id="KAK7331966.1"/>
    </source>
</evidence>
<dbReference type="PANTHER" id="PTHR34360:SF2">
    <property type="entry name" value="MYOSIN HEAVY CHAIN-LIKE PROTEIN"/>
    <property type="match status" value="1"/>
</dbReference>
<feature type="coiled-coil region" evidence="1">
    <location>
        <begin position="60"/>
        <end position="143"/>
    </location>
</feature>
<feature type="signal peptide" evidence="3">
    <location>
        <begin position="1"/>
        <end position="25"/>
    </location>
</feature>
<accession>A0AAN9LA41</accession>
<keyword evidence="2" id="KW-1133">Transmembrane helix</keyword>
<dbReference type="Gene3D" id="1.10.287.950">
    <property type="entry name" value="Methyl-accepting chemotaxis protein"/>
    <property type="match status" value="1"/>
</dbReference>
<evidence type="ECO:0000313" key="5">
    <source>
        <dbReference type="Proteomes" id="UP001374584"/>
    </source>
</evidence>
<keyword evidence="2" id="KW-0472">Membrane</keyword>
<evidence type="ECO:0000256" key="1">
    <source>
        <dbReference type="SAM" id="Coils"/>
    </source>
</evidence>
<keyword evidence="5" id="KW-1185">Reference proteome</keyword>
<feature type="transmembrane region" description="Helical" evidence="2">
    <location>
        <begin position="251"/>
        <end position="271"/>
    </location>
</feature>
<dbReference type="SUPFAM" id="SSF57997">
    <property type="entry name" value="Tropomyosin"/>
    <property type="match status" value="1"/>
</dbReference>
<proteinExistence type="predicted"/>
<keyword evidence="2" id="KW-0812">Transmembrane</keyword>
<feature type="chain" id="PRO_5042854594" evidence="3">
    <location>
        <begin position="26"/>
        <end position="423"/>
    </location>
</feature>
<organism evidence="4 5">
    <name type="scientific">Phaseolus coccineus</name>
    <name type="common">Scarlet runner bean</name>
    <name type="synonym">Phaseolus multiflorus</name>
    <dbReference type="NCBI Taxonomy" id="3886"/>
    <lineage>
        <taxon>Eukaryota</taxon>
        <taxon>Viridiplantae</taxon>
        <taxon>Streptophyta</taxon>
        <taxon>Embryophyta</taxon>
        <taxon>Tracheophyta</taxon>
        <taxon>Spermatophyta</taxon>
        <taxon>Magnoliopsida</taxon>
        <taxon>eudicotyledons</taxon>
        <taxon>Gunneridae</taxon>
        <taxon>Pentapetalae</taxon>
        <taxon>rosids</taxon>
        <taxon>fabids</taxon>
        <taxon>Fabales</taxon>
        <taxon>Fabaceae</taxon>
        <taxon>Papilionoideae</taxon>
        <taxon>50 kb inversion clade</taxon>
        <taxon>NPAAA clade</taxon>
        <taxon>indigoferoid/millettioid clade</taxon>
        <taxon>Phaseoleae</taxon>
        <taxon>Phaseolus</taxon>
    </lineage>
</organism>
<protein>
    <submittedName>
        <fullName evidence="4">Uncharacterized protein</fullName>
    </submittedName>
</protein>
<keyword evidence="1" id="KW-0175">Coiled coil</keyword>
<dbReference type="PANTHER" id="PTHR34360">
    <property type="entry name" value="OS08G0519400 PROTEIN"/>
    <property type="match status" value="1"/>
</dbReference>
<dbReference type="Proteomes" id="UP001374584">
    <property type="component" value="Unassembled WGS sequence"/>
</dbReference>
<evidence type="ECO:0000256" key="2">
    <source>
        <dbReference type="SAM" id="Phobius"/>
    </source>
</evidence>
<evidence type="ECO:0000256" key="3">
    <source>
        <dbReference type="SAM" id="SignalP"/>
    </source>
</evidence>
<reference evidence="4 5" key="1">
    <citation type="submission" date="2024-01" db="EMBL/GenBank/DDBJ databases">
        <title>The genomes of 5 underutilized Papilionoideae crops provide insights into root nodulation and disease resistanc.</title>
        <authorList>
            <person name="Jiang F."/>
        </authorList>
    </citation>
    <scope>NUCLEOTIDE SEQUENCE [LARGE SCALE GENOMIC DNA]</scope>
    <source>
        <strain evidence="4">JINMINGXINNONG_FW02</strain>
        <tissue evidence="4">Leaves</tissue>
    </source>
</reference>
<keyword evidence="3" id="KW-0732">Signal</keyword>
<comment type="caution">
    <text evidence="4">The sequence shown here is derived from an EMBL/GenBank/DDBJ whole genome shotgun (WGS) entry which is preliminary data.</text>
</comment>
<name>A0AAN9LA41_PHACN</name>
<sequence length="423" mass="49205">MVALPYLLTSIPILLLLHTSLSVSAQPIHHEINQINVKFSHLESVLEESNKRLKESDVYLEECDKRMNELSEQIHHLQSTLSTMKADSLLVERQNKALEEEVQLLWHTLRRNNFDLHILKSKAQETEERLEEVTSKVEKMDAIVNEQWIQVQHLEQALHITKVRTLKARRLTSVTRCTFLKFFNILLDDLRALDSLVFGKRTAVSSLISQAMDKLKRCSSLTKMYHHQLQAFIKNQMERNELTASLANDELVFFLASALIIFPLMSAWMLLSSRRAMEKASWEQRLQALTHILTSPTTTPSLHSQFLIATQIPCYLNWDYPPFLCSNPNILRKWLRSFFLKRVLGTAPPQTSWRSKCPFHQPQPLILAEGVQDPNWGPQQRRAYVRKRMARKLRKNVNPALHIVIPNILLLSLMIWNPFRSLD</sequence>
<dbReference type="AlphaFoldDB" id="A0AAN9LA41"/>